<comment type="caution">
    <text evidence="1">The sequence shown here is derived from an EMBL/GenBank/DDBJ whole genome shotgun (WGS) entry which is preliminary data.</text>
</comment>
<accession>A0A9X8DYV5</accession>
<evidence type="ECO:0000313" key="2">
    <source>
        <dbReference type="Proteomes" id="UP000275652"/>
    </source>
</evidence>
<reference evidence="1 2" key="1">
    <citation type="journal article" date="2018" name="J. Invertebr. Pathol.">
        <title>New genotyping method for the causative agent of crayfish plague (Aphanomyces astaci) based on whole genome data.</title>
        <authorList>
            <person name="Minardi D."/>
            <person name="Studholme D.J."/>
            <person name="van der Giezen M."/>
            <person name="Pretto T."/>
            <person name="Oidtmann B."/>
        </authorList>
    </citation>
    <scope>NUCLEOTIDE SEQUENCE [LARGE SCALE GENOMIC DNA]</scope>
    <source>
        <strain evidence="1 2">KB13</strain>
    </source>
</reference>
<dbReference type="Proteomes" id="UP000275652">
    <property type="component" value="Unassembled WGS sequence"/>
</dbReference>
<sequence>MHVSWPFEEHRDFGVLKLSLASLMHHSDYLRSKLPANHAVLQTSVFRDDDMMSRLKSLVRSSSATLKPTGLPPYVEIYRQLELQQTTLKTLSSEVVANIRRILDEKELTTCTVTPAYIDKLFSSIVECLSDGSVRAEPVATGPQRSRRQHMLYAWGGRLHKLPETFVFPSVDTATSWALWWLGKNNKVPYKTIDPDDLATKKQHRILSEWRYIMNILWQYYVTENRTTEPIESTEEAIVEAFECTMHALDPVPDRTPNKRERRFGQLMVVTVARIMREMNGAKT</sequence>
<organism evidence="1 2">
    <name type="scientific">Aphanomyces astaci</name>
    <name type="common">Crayfish plague agent</name>
    <dbReference type="NCBI Taxonomy" id="112090"/>
    <lineage>
        <taxon>Eukaryota</taxon>
        <taxon>Sar</taxon>
        <taxon>Stramenopiles</taxon>
        <taxon>Oomycota</taxon>
        <taxon>Saprolegniomycetes</taxon>
        <taxon>Saprolegniales</taxon>
        <taxon>Verrucalvaceae</taxon>
        <taxon>Aphanomyces</taxon>
    </lineage>
</organism>
<proteinExistence type="predicted"/>
<name>A0A9X8DYV5_APHAT</name>
<protein>
    <submittedName>
        <fullName evidence="1">Uncharacterized protein</fullName>
    </submittedName>
</protein>
<dbReference type="EMBL" id="QUTI01026169">
    <property type="protein sequence ID" value="RLO05810.1"/>
    <property type="molecule type" value="Genomic_DNA"/>
</dbReference>
<evidence type="ECO:0000313" key="1">
    <source>
        <dbReference type="EMBL" id="RLO05810.1"/>
    </source>
</evidence>
<dbReference type="AlphaFoldDB" id="A0A9X8DYV5"/>
<gene>
    <name evidence="1" type="ORF">DYB28_005428</name>
</gene>